<reference evidence="1" key="1">
    <citation type="submission" date="2021-02" db="EMBL/GenBank/DDBJ databases">
        <authorList>
            <person name="Cremers G."/>
            <person name="Picone N."/>
        </authorList>
    </citation>
    <scope>NUCLEOTIDE SEQUENCE</scope>
    <source>
        <strain evidence="1">PQ17</strain>
    </source>
</reference>
<dbReference type="EMBL" id="CAJNOB010000044">
    <property type="protein sequence ID" value="CAF0702151.1"/>
    <property type="molecule type" value="Genomic_DNA"/>
</dbReference>
<protein>
    <submittedName>
        <fullName evidence="1">Uncharacterized protein</fullName>
    </submittedName>
</protein>
<dbReference type="RefSeq" id="WP_174583518.1">
    <property type="nucleotide sequence ID" value="NZ_CAJNOB010000044.1"/>
</dbReference>
<evidence type="ECO:0000313" key="1">
    <source>
        <dbReference type="EMBL" id="CAF0702151.1"/>
    </source>
</evidence>
<comment type="caution">
    <text evidence="1">The sequence shown here is derived from an EMBL/GenBank/DDBJ whole genome shotgun (WGS) entry which is preliminary data.</text>
</comment>
<name>A0A8J2BVE2_9BACT</name>
<accession>A0A8J2BVE2</accession>
<evidence type="ECO:0000313" key="2">
    <source>
        <dbReference type="Proteomes" id="UP000663859"/>
    </source>
</evidence>
<dbReference type="Pfam" id="PF03843">
    <property type="entry name" value="Slp"/>
    <property type="match status" value="1"/>
</dbReference>
<proteinExistence type="predicted"/>
<gene>
    <name evidence="1" type="ORF">MPNT_490003</name>
</gene>
<keyword evidence="2" id="KW-1185">Reference proteome</keyword>
<dbReference type="GO" id="GO:0019867">
    <property type="term" value="C:outer membrane"/>
    <property type="evidence" value="ECO:0007669"/>
    <property type="project" value="InterPro"/>
</dbReference>
<organism evidence="1 2">
    <name type="scientific">Candidatus Methylacidithermus pantelleriae</name>
    <dbReference type="NCBI Taxonomy" id="2744239"/>
    <lineage>
        <taxon>Bacteria</taxon>
        <taxon>Pseudomonadati</taxon>
        <taxon>Verrucomicrobiota</taxon>
        <taxon>Methylacidiphilae</taxon>
        <taxon>Methylacidiphilales</taxon>
        <taxon>Methylacidiphilaceae</taxon>
        <taxon>Candidatus Methylacidithermus</taxon>
    </lineage>
</organism>
<dbReference type="Proteomes" id="UP000663859">
    <property type="component" value="Unassembled WGS sequence"/>
</dbReference>
<dbReference type="AlphaFoldDB" id="A0A8J2BVE2"/>
<sequence>MTHPIKLASVFGGGVAFWFLLLTFPSQAATQVDRNNSIRLRGTIVRTIPCRGYTELEIQPAPPSPFLGPQELRFYSRKAVPVVAKGLLDPAIYSPGRVVRVLGRETAGSKKGPLLRAYRVELWPKGIDVEDLWDSGLYVRSFPPWSRDPFYPVWWGW</sequence>
<dbReference type="InterPro" id="IPR004658">
    <property type="entry name" value="OMP_Slp"/>
</dbReference>